<evidence type="ECO:0000256" key="1">
    <source>
        <dbReference type="SAM" id="Phobius"/>
    </source>
</evidence>
<evidence type="ECO:0000259" key="2">
    <source>
        <dbReference type="Pfam" id="PF01478"/>
    </source>
</evidence>
<sequence length="156" mass="15678">VAVADLSAFAWLLAGSVVLARVDLREQRLPARWTWRLGAGLVVIHGIGVLAGAGGERLGWAMVGGPAFGGLLLGLHLASPRSLGGGDVRLAVPLGFQVGWATGNEVATGIAAVTALAALLTLIGGAVARRGRLGAGPLPFGPGLMAATLLVTAWYS</sequence>
<name>A0A381RR59_9ZZZZ</name>
<feature type="transmembrane region" description="Helical" evidence="1">
    <location>
        <begin position="34"/>
        <end position="53"/>
    </location>
</feature>
<feature type="transmembrane region" description="Helical" evidence="1">
    <location>
        <begin position="6"/>
        <end position="22"/>
    </location>
</feature>
<keyword evidence="1" id="KW-1133">Transmembrane helix</keyword>
<organism evidence="3">
    <name type="scientific">marine metagenome</name>
    <dbReference type="NCBI Taxonomy" id="408172"/>
    <lineage>
        <taxon>unclassified sequences</taxon>
        <taxon>metagenomes</taxon>
        <taxon>ecological metagenomes</taxon>
    </lineage>
</organism>
<dbReference type="Pfam" id="PF01478">
    <property type="entry name" value="Peptidase_A24"/>
    <property type="match status" value="1"/>
</dbReference>
<dbReference type="InterPro" id="IPR000045">
    <property type="entry name" value="Prepilin_IV_endopep_pep"/>
</dbReference>
<keyword evidence="1" id="KW-0812">Transmembrane</keyword>
<dbReference type="GO" id="GO:0016020">
    <property type="term" value="C:membrane"/>
    <property type="evidence" value="ECO:0007669"/>
    <property type="project" value="InterPro"/>
</dbReference>
<evidence type="ECO:0000313" key="3">
    <source>
        <dbReference type="EMBL" id="SUZ91343.1"/>
    </source>
</evidence>
<dbReference type="EMBL" id="UINC01001967">
    <property type="protein sequence ID" value="SUZ91343.1"/>
    <property type="molecule type" value="Genomic_DNA"/>
</dbReference>
<reference evidence="3" key="1">
    <citation type="submission" date="2018-05" db="EMBL/GenBank/DDBJ databases">
        <authorList>
            <person name="Lanie J.A."/>
            <person name="Ng W.-L."/>
            <person name="Kazmierczak K.M."/>
            <person name="Andrzejewski T.M."/>
            <person name="Davidsen T.M."/>
            <person name="Wayne K.J."/>
            <person name="Tettelin H."/>
            <person name="Glass J.I."/>
            <person name="Rusch D."/>
            <person name="Podicherti R."/>
            <person name="Tsui H.-C.T."/>
            <person name="Winkler M.E."/>
        </authorList>
    </citation>
    <scope>NUCLEOTIDE SEQUENCE</scope>
</reference>
<dbReference type="AlphaFoldDB" id="A0A381RR59"/>
<keyword evidence="1" id="KW-0472">Membrane</keyword>
<proteinExistence type="predicted"/>
<gene>
    <name evidence="3" type="ORF">METZ01_LOCUS44197</name>
</gene>
<feature type="transmembrane region" description="Helical" evidence="1">
    <location>
        <begin position="135"/>
        <end position="155"/>
    </location>
</feature>
<accession>A0A381RR59</accession>
<feature type="transmembrane region" description="Helical" evidence="1">
    <location>
        <begin position="106"/>
        <end position="128"/>
    </location>
</feature>
<feature type="non-terminal residue" evidence="3">
    <location>
        <position position="1"/>
    </location>
</feature>
<feature type="domain" description="Prepilin type IV endopeptidase peptidase" evidence="2">
    <location>
        <begin position="12"/>
        <end position="121"/>
    </location>
</feature>
<dbReference type="Gene3D" id="1.20.120.1220">
    <property type="match status" value="1"/>
</dbReference>
<dbReference type="GO" id="GO:0004190">
    <property type="term" value="F:aspartic-type endopeptidase activity"/>
    <property type="evidence" value="ECO:0007669"/>
    <property type="project" value="InterPro"/>
</dbReference>
<protein>
    <recommendedName>
        <fullName evidence="2">Prepilin type IV endopeptidase peptidase domain-containing protein</fullName>
    </recommendedName>
</protein>